<keyword evidence="1" id="KW-0472">Membrane</keyword>
<feature type="non-terminal residue" evidence="2">
    <location>
        <position position="59"/>
    </location>
</feature>
<name>A0A383AZ37_9ZZZZ</name>
<proteinExistence type="predicted"/>
<reference evidence="2" key="1">
    <citation type="submission" date="2018-05" db="EMBL/GenBank/DDBJ databases">
        <authorList>
            <person name="Lanie J.A."/>
            <person name="Ng W.-L."/>
            <person name="Kazmierczak K.M."/>
            <person name="Andrzejewski T.M."/>
            <person name="Davidsen T.M."/>
            <person name="Wayne K.J."/>
            <person name="Tettelin H."/>
            <person name="Glass J.I."/>
            <person name="Rusch D."/>
            <person name="Podicherti R."/>
            <person name="Tsui H.-C.T."/>
            <person name="Winkler M.E."/>
        </authorList>
    </citation>
    <scope>NUCLEOTIDE SEQUENCE</scope>
</reference>
<keyword evidence="1" id="KW-0812">Transmembrane</keyword>
<dbReference type="AlphaFoldDB" id="A0A383AZ37"/>
<accession>A0A383AZ37</accession>
<sequence>VRVAAFSALIAGIGAIIALVLYQGAGDVAAAIAAVGWGLVFVILSRLVPIALDGYVWRF</sequence>
<gene>
    <name evidence="2" type="ORF">METZ01_LOCUS465664</name>
</gene>
<feature type="transmembrane region" description="Helical" evidence="1">
    <location>
        <begin position="29"/>
        <end position="52"/>
    </location>
</feature>
<feature type="transmembrane region" description="Helical" evidence="1">
    <location>
        <begin position="6"/>
        <end position="22"/>
    </location>
</feature>
<evidence type="ECO:0000313" key="2">
    <source>
        <dbReference type="EMBL" id="SVE12810.1"/>
    </source>
</evidence>
<feature type="non-terminal residue" evidence="2">
    <location>
        <position position="1"/>
    </location>
</feature>
<keyword evidence="1" id="KW-1133">Transmembrane helix</keyword>
<protein>
    <submittedName>
        <fullName evidence="2">Uncharacterized protein</fullName>
    </submittedName>
</protein>
<dbReference type="EMBL" id="UINC01195990">
    <property type="protein sequence ID" value="SVE12810.1"/>
    <property type="molecule type" value="Genomic_DNA"/>
</dbReference>
<organism evidence="2">
    <name type="scientific">marine metagenome</name>
    <dbReference type="NCBI Taxonomy" id="408172"/>
    <lineage>
        <taxon>unclassified sequences</taxon>
        <taxon>metagenomes</taxon>
        <taxon>ecological metagenomes</taxon>
    </lineage>
</organism>
<evidence type="ECO:0000256" key="1">
    <source>
        <dbReference type="SAM" id="Phobius"/>
    </source>
</evidence>